<accession>A0ABD6BX16</accession>
<dbReference type="Proteomes" id="UP001597185">
    <property type="component" value="Unassembled WGS sequence"/>
</dbReference>
<evidence type="ECO:0000313" key="2">
    <source>
        <dbReference type="EMBL" id="MFD1569601.1"/>
    </source>
</evidence>
<organism evidence="2 3">
    <name type="scientific">Halorubrum laminariae</name>
    <dbReference type="NCBI Taxonomy" id="1433523"/>
    <lineage>
        <taxon>Archaea</taxon>
        <taxon>Methanobacteriati</taxon>
        <taxon>Methanobacteriota</taxon>
        <taxon>Stenosarchaea group</taxon>
        <taxon>Halobacteria</taxon>
        <taxon>Halobacteriales</taxon>
        <taxon>Haloferacaceae</taxon>
        <taxon>Halorubrum</taxon>
    </lineage>
</organism>
<reference evidence="2 3" key="1">
    <citation type="journal article" date="2019" name="Int. J. Syst. Evol. Microbiol.">
        <title>The Global Catalogue of Microorganisms (GCM) 10K type strain sequencing project: providing services to taxonomists for standard genome sequencing and annotation.</title>
        <authorList>
            <consortium name="The Broad Institute Genomics Platform"/>
            <consortium name="The Broad Institute Genome Sequencing Center for Infectious Disease"/>
            <person name="Wu L."/>
            <person name="Ma J."/>
        </authorList>
    </citation>
    <scope>NUCLEOTIDE SEQUENCE [LARGE SCALE GENOMIC DNA]</scope>
    <source>
        <strain evidence="2 3">CGMCC 1.12689</strain>
    </source>
</reference>
<gene>
    <name evidence="2" type="ORF">ACFR9T_03185</name>
</gene>
<protein>
    <submittedName>
        <fullName evidence="2">Uncharacterized protein</fullName>
    </submittedName>
</protein>
<name>A0ABD6BX16_9EURY</name>
<dbReference type="EMBL" id="JBHUDB010000001">
    <property type="protein sequence ID" value="MFD1569601.1"/>
    <property type="molecule type" value="Genomic_DNA"/>
</dbReference>
<sequence>MRIDFDRSVTGPGGLDDAEASPRTVVREAGVALAPRVDRVDDRREETAPNGGAA</sequence>
<feature type="region of interest" description="Disordered" evidence="1">
    <location>
        <begin position="1"/>
        <end position="29"/>
    </location>
</feature>
<evidence type="ECO:0000313" key="3">
    <source>
        <dbReference type="Proteomes" id="UP001597185"/>
    </source>
</evidence>
<evidence type="ECO:0000256" key="1">
    <source>
        <dbReference type="SAM" id="MobiDB-lite"/>
    </source>
</evidence>
<keyword evidence="3" id="KW-1185">Reference proteome</keyword>
<dbReference type="AlphaFoldDB" id="A0ABD6BX16"/>
<comment type="caution">
    <text evidence="2">The sequence shown here is derived from an EMBL/GenBank/DDBJ whole genome shotgun (WGS) entry which is preliminary data.</text>
</comment>
<dbReference type="RefSeq" id="WP_256417422.1">
    <property type="nucleotide sequence ID" value="NZ_JANHDL010000002.1"/>
</dbReference>
<proteinExistence type="predicted"/>